<protein>
    <submittedName>
        <fullName evidence="1">Uncharacterized protein</fullName>
    </submittedName>
</protein>
<sequence length="280" mass="32271">MNVDFIMSYLNAINDKISVNTIDYVVKKCKTVNAPPYICGATNYDSYSMRQVLRRWPDYLHLNWDMTSSNTISTFLRSVSTSSFRQINHMSLKVDMKRFFATQMNFHYMDLESLTIEGEGCDLRYIMIGLNCRCWDVDQLYLRGDVNDLGSLMMYAPVVSFKITIINTNDNINILRTGTEEGLRYLMNTIKNVHLCNIFKYCCDPPHICSIVDLFVFAITTSMFIPPNGIWTVDRLNVDMIEALVMNGIQVVCGVFKSEMKQLEVLQRELPNKIFVSSVL</sequence>
<evidence type="ECO:0000313" key="1">
    <source>
        <dbReference type="EMBL" id="QHT98175.1"/>
    </source>
</evidence>
<dbReference type="AlphaFoldDB" id="A0A6C0J0G8"/>
<dbReference type="EMBL" id="MN740288">
    <property type="protein sequence ID" value="QHT98175.1"/>
    <property type="molecule type" value="Genomic_DNA"/>
</dbReference>
<proteinExistence type="predicted"/>
<accession>A0A6C0J0G8</accession>
<reference evidence="1" key="1">
    <citation type="journal article" date="2020" name="Nature">
        <title>Giant virus diversity and host interactions through global metagenomics.</title>
        <authorList>
            <person name="Schulz F."/>
            <person name="Roux S."/>
            <person name="Paez-Espino D."/>
            <person name="Jungbluth S."/>
            <person name="Walsh D.A."/>
            <person name="Denef V.J."/>
            <person name="McMahon K.D."/>
            <person name="Konstantinidis K.T."/>
            <person name="Eloe-Fadrosh E.A."/>
            <person name="Kyrpides N.C."/>
            <person name="Woyke T."/>
        </authorList>
    </citation>
    <scope>NUCLEOTIDE SEQUENCE</scope>
    <source>
        <strain evidence="1">GVMAG-M-3300025626-8</strain>
    </source>
</reference>
<name>A0A6C0J0G8_9ZZZZ</name>
<organism evidence="1">
    <name type="scientific">viral metagenome</name>
    <dbReference type="NCBI Taxonomy" id="1070528"/>
    <lineage>
        <taxon>unclassified sequences</taxon>
        <taxon>metagenomes</taxon>
        <taxon>organismal metagenomes</taxon>
    </lineage>
</organism>